<name>A0ABU8LL54_9MICO</name>
<dbReference type="RefSeq" id="WP_337319981.1">
    <property type="nucleotide sequence ID" value="NZ_JBBDGN010000008.1"/>
</dbReference>
<dbReference type="Proteomes" id="UP001366085">
    <property type="component" value="Unassembled WGS sequence"/>
</dbReference>
<reference evidence="1 2" key="1">
    <citation type="submission" date="2024-02" db="EMBL/GenBank/DDBJ databases">
        <authorList>
            <person name="Saticioglu I.B."/>
        </authorList>
    </citation>
    <scope>NUCLEOTIDE SEQUENCE [LARGE SCALE GENOMIC DNA]</scope>
    <source>
        <strain evidence="1 2">Mu-43</strain>
    </source>
</reference>
<protein>
    <submittedName>
        <fullName evidence="1">Uncharacterized protein</fullName>
    </submittedName>
</protein>
<dbReference type="Gene3D" id="1.10.357.10">
    <property type="entry name" value="Tetracycline Repressor, domain 2"/>
    <property type="match status" value="1"/>
</dbReference>
<gene>
    <name evidence="1" type="ORF">WDU93_09650</name>
</gene>
<evidence type="ECO:0000313" key="2">
    <source>
        <dbReference type="Proteomes" id="UP001366085"/>
    </source>
</evidence>
<dbReference type="InterPro" id="IPR009057">
    <property type="entry name" value="Homeodomain-like_sf"/>
</dbReference>
<dbReference type="SUPFAM" id="SSF46689">
    <property type="entry name" value="Homeodomain-like"/>
    <property type="match status" value="1"/>
</dbReference>
<evidence type="ECO:0000313" key="1">
    <source>
        <dbReference type="EMBL" id="MEJ1091958.1"/>
    </source>
</evidence>
<proteinExistence type="predicted"/>
<keyword evidence="2" id="KW-1185">Reference proteome</keyword>
<accession>A0ABU8LL54</accession>
<sequence>MATPSSIERHEHSARIIELISQGVSGADIARRYGVSESAISRYRISRQNLLAQIAEDDGTDPSEVIGRLADLSDSARTTRKLADATSSPAVRARAITAELAVLDRLTRLAIDDTTTARLAQAVTPLVRSIQKLCESFPTEVLDVLADYPELGELRDALKAQKRN</sequence>
<dbReference type="EMBL" id="JBBDGN010000008">
    <property type="protein sequence ID" value="MEJ1091958.1"/>
    <property type="molecule type" value="Genomic_DNA"/>
</dbReference>
<organism evidence="1 2">
    <name type="scientific">Microbacterium istanbulense</name>
    <dbReference type="NCBI Taxonomy" id="3122049"/>
    <lineage>
        <taxon>Bacteria</taxon>
        <taxon>Bacillati</taxon>
        <taxon>Actinomycetota</taxon>
        <taxon>Actinomycetes</taxon>
        <taxon>Micrococcales</taxon>
        <taxon>Microbacteriaceae</taxon>
        <taxon>Microbacterium</taxon>
    </lineage>
</organism>
<comment type="caution">
    <text evidence="1">The sequence shown here is derived from an EMBL/GenBank/DDBJ whole genome shotgun (WGS) entry which is preliminary data.</text>
</comment>